<sequence>MGCTNNNYASREKCKKCGQPKEVAAMPAIAMPGASLPTYSHYFARAQGGLDQKMNIGIMGNGAPHQSLPLNWSMAGADKYGVQPPSSWSVGGNHNAGLLYSNPTNQLLSVPKGWRSALGTKRLASEELVHDWDNKRLNVGSTVGHQQSYPGFEQVVGTSGNPVTGPYASYPPSISSGMAPNLQVPMPLTQQTTTPTLLGKGAKQWRNGDWMCTNCNNHNYASRLNCNRCKTQRDATAQPQPFLPHIKFQGLLTQTHILPLLRSSSRFGNSLSLCEPSTIPITALLSLQFRPPSRPLSKSQSRVVRGQWRRHAVTVSFRTTGAATITASAVVNGCRDSETSWTGFERTRWVGEDGVEARKWRSLASIVQLRCCSQDLANLLKNSLVGWAFVGPQRFQITALPSMHSHTFPSNY</sequence>
<dbReference type="SUPFAM" id="SSF90209">
    <property type="entry name" value="Ran binding protein zinc finger-like"/>
    <property type="match status" value="1"/>
</dbReference>
<dbReference type="GO" id="GO:0005737">
    <property type="term" value="C:cytoplasm"/>
    <property type="evidence" value="ECO:0007669"/>
    <property type="project" value="TreeGrafter"/>
</dbReference>
<keyword evidence="1" id="KW-0479">Metal-binding</keyword>
<dbReference type="AlphaFoldDB" id="A0A4Y1RUH4"/>
<dbReference type="PANTHER" id="PTHR23111:SF71">
    <property type="entry name" value="RANBP2-TYPE DOMAIN-CONTAINING PROTEIN"/>
    <property type="match status" value="1"/>
</dbReference>
<proteinExistence type="predicted"/>
<protein>
    <submittedName>
        <fullName evidence="6">Zinc finger Ran-binding family protein</fullName>
    </submittedName>
</protein>
<evidence type="ECO:0000256" key="1">
    <source>
        <dbReference type="ARBA" id="ARBA00022723"/>
    </source>
</evidence>
<dbReference type="Pfam" id="PF00641">
    <property type="entry name" value="Zn_ribbon_RanBP"/>
    <property type="match status" value="1"/>
</dbReference>
<gene>
    <name evidence="6" type="ORF">Prudu_020088</name>
</gene>
<evidence type="ECO:0000259" key="5">
    <source>
        <dbReference type="PROSITE" id="PS50199"/>
    </source>
</evidence>
<dbReference type="PANTHER" id="PTHR23111">
    <property type="entry name" value="ZINC FINGER PROTEIN"/>
    <property type="match status" value="1"/>
</dbReference>
<reference evidence="6" key="1">
    <citation type="journal article" date="2019" name="Science">
        <title>Mutation of a bHLH transcription factor allowed almond domestication.</title>
        <authorList>
            <person name="Sanchez-Perez R."/>
            <person name="Pavan S."/>
            <person name="Mazzeo R."/>
            <person name="Moldovan C."/>
            <person name="Aiese Cigliano R."/>
            <person name="Del Cueto J."/>
            <person name="Ricciardi F."/>
            <person name="Lotti C."/>
            <person name="Ricciardi L."/>
            <person name="Dicenta F."/>
            <person name="Lopez-Marques R.L."/>
            <person name="Lindberg Moller B."/>
        </authorList>
    </citation>
    <scope>NUCLEOTIDE SEQUENCE</scope>
</reference>
<accession>A0A4Y1RUH4</accession>
<dbReference type="EMBL" id="AP019303">
    <property type="protein sequence ID" value="BBH08010.1"/>
    <property type="molecule type" value="Genomic_DNA"/>
</dbReference>
<dbReference type="PROSITE" id="PS50199">
    <property type="entry name" value="ZF_RANBP2_2"/>
    <property type="match status" value="1"/>
</dbReference>
<dbReference type="PROSITE" id="PS01358">
    <property type="entry name" value="ZF_RANBP2_1"/>
    <property type="match status" value="1"/>
</dbReference>
<evidence type="ECO:0000313" key="6">
    <source>
        <dbReference type="EMBL" id="BBH08010.1"/>
    </source>
</evidence>
<organism evidence="6">
    <name type="scientific">Prunus dulcis</name>
    <name type="common">Almond</name>
    <name type="synonym">Amygdalus dulcis</name>
    <dbReference type="NCBI Taxonomy" id="3755"/>
    <lineage>
        <taxon>Eukaryota</taxon>
        <taxon>Viridiplantae</taxon>
        <taxon>Streptophyta</taxon>
        <taxon>Embryophyta</taxon>
        <taxon>Tracheophyta</taxon>
        <taxon>Spermatophyta</taxon>
        <taxon>Magnoliopsida</taxon>
        <taxon>eudicotyledons</taxon>
        <taxon>Gunneridae</taxon>
        <taxon>Pentapetalae</taxon>
        <taxon>rosids</taxon>
        <taxon>fabids</taxon>
        <taxon>Rosales</taxon>
        <taxon>Rosaceae</taxon>
        <taxon>Amygdaloideae</taxon>
        <taxon>Amygdaleae</taxon>
        <taxon>Prunus</taxon>
    </lineage>
</organism>
<evidence type="ECO:0000256" key="2">
    <source>
        <dbReference type="ARBA" id="ARBA00022771"/>
    </source>
</evidence>
<dbReference type="Gene3D" id="4.10.1060.10">
    <property type="entry name" value="Zinc finger, RanBP2-type"/>
    <property type="match status" value="1"/>
</dbReference>
<evidence type="ECO:0000256" key="3">
    <source>
        <dbReference type="ARBA" id="ARBA00022833"/>
    </source>
</evidence>
<name>A0A4Y1RUH4_PRUDU</name>
<evidence type="ECO:0000256" key="4">
    <source>
        <dbReference type="PROSITE-ProRule" id="PRU00322"/>
    </source>
</evidence>
<dbReference type="GO" id="GO:0003729">
    <property type="term" value="F:mRNA binding"/>
    <property type="evidence" value="ECO:0007669"/>
    <property type="project" value="TreeGrafter"/>
</dbReference>
<dbReference type="InterPro" id="IPR036443">
    <property type="entry name" value="Znf_RanBP2_sf"/>
</dbReference>
<feature type="domain" description="RanBP2-type" evidence="5">
    <location>
        <begin position="206"/>
        <end position="235"/>
    </location>
</feature>
<dbReference type="GO" id="GO:0008270">
    <property type="term" value="F:zinc ion binding"/>
    <property type="evidence" value="ECO:0007669"/>
    <property type="project" value="UniProtKB-KW"/>
</dbReference>
<keyword evidence="2 4" id="KW-0863">Zinc-finger</keyword>
<keyword evidence="3" id="KW-0862">Zinc</keyword>
<dbReference type="InterPro" id="IPR001876">
    <property type="entry name" value="Znf_RanBP2"/>
</dbReference>
<dbReference type="SMART" id="SM00547">
    <property type="entry name" value="ZnF_RBZ"/>
    <property type="match status" value="2"/>
</dbReference>